<feature type="compositionally biased region" description="Basic and acidic residues" evidence="8">
    <location>
        <begin position="36"/>
        <end position="47"/>
    </location>
</feature>
<evidence type="ECO:0000256" key="1">
    <source>
        <dbReference type="ARBA" id="ARBA00004401"/>
    </source>
</evidence>
<keyword evidence="6 9" id="KW-0472">Membrane</keyword>
<evidence type="ECO:0000256" key="8">
    <source>
        <dbReference type="SAM" id="MobiDB-lite"/>
    </source>
</evidence>
<feature type="region of interest" description="Disordered" evidence="8">
    <location>
        <begin position="17"/>
        <end position="62"/>
    </location>
</feature>
<evidence type="ECO:0000256" key="6">
    <source>
        <dbReference type="ARBA" id="ARBA00023136"/>
    </source>
</evidence>
<evidence type="ECO:0000313" key="11">
    <source>
        <dbReference type="Proteomes" id="UP000824214"/>
    </source>
</evidence>
<proteinExistence type="predicted"/>
<keyword evidence="4 9" id="KW-0812">Transmembrane</keyword>
<reference evidence="10" key="2">
    <citation type="submission" date="2021-04" db="EMBL/GenBank/DDBJ databases">
        <authorList>
            <person name="Gilroy R."/>
        </authorList>
    </citation>
    <scope>NUCLEOTIDE SEQUENCE</scope>
    <source>
        <strain evidence="10">ChiBcolR8-3208</strain>
    </source>
</reference>
<keyword evidence="3 10" id="KW-0132">Cell division</keyword>
<name>A0A9D2LW50_9FIRM</name>
<dbReference type="Pfam" id="PF04999">
    <property type="entry name" value="FtsL"/>
    <property type="match status" value="1"/>
</dbReference>
<comment type="caution">
    <text evidence="10">The sequence shown here is derived from an EMBL/GenBank/DDBJ whole genome shotgun (WGS) entry which is preliminary data.</text>
</comment>
<evidence type="ECO:0000256" key="7">
    <source>
        <dbReference type="ARBA" id="ARBA00023306"/>
    </source>
</evidence>
<keyword evidence="5 9" id="KW-1133">Transmembrane helix</keyword>
<reference evidence="10" key="1">
    <citation type="journal article" date="2021" name="PeerJ">
        <title>Extensive microbial diversity within the chicken gut microbiome revealed by metagenomics and culture.</title>
        <authorList>
            <person name="Gilroy R."/>
            <person name="Ravi A."/>
            <person name="Getino M."/>
            <person name="Pursley I."/>
            <person name="Horton D.L."/>
            <person name="Alikhan N.F."/>
            <person name="Baker D."/>
            <person name="Gharbi K."/>
            <person name="Hall N."/>
            <person name="Watson M."/>
            <person name="Adriaenssens E.M."/>
            <person name="Foster-Nyarko E."/>
            <person name="Jarju S."/>
            <person name="Secka A."/>
            <person name="Antonio M."/>
            <person name="Oren A."/>
            <person name="Chaudhuri R.R."/>
            <person name="La Ragione R."/>
            <person name="Hildebrand F."/>
            <person name="Pallen M.J."/>
        </authorList>
    </citation>
    <scope>NUCLEOTIDE SEQUENCE</scope>
    <source>
        <strain evidence="10">ChiBcolR8-3208</strain>
    </source>
</reference>
<evidence type="ECO:0000256" key="4">
    <source>
        <dbReference type="ARBA" id="ARBA00022692"/>
    </source>
</evidence>
<evidence type="ECO:0000256" key="3">
    <source>
        <dbReference type="ARBA" id="ARBA00022618"/>
    </source>
</evidence>
<evidence type="ECO:0000256" key="5">
    <source>
        <dbReference type="ARBA" id="ARBA00022989"/>
    </source>
</evidence>
<evidence type="ECO:0000256" key="2">
    <source>
        <dbReference type="ARBA" id="ARBA00022475"/>
    </source>
</evidence>
<protein>
    <submittedName>
        <fullName evidence="10">Cell division protein FtsL</fullName>
    </submittedName>
</protein>
<dbReference type="EMBL" id="DWXZ01000026">
    <property type="protein sequence ID" value="HJB36746.1"/>
    <property type="molecule type" value="Genomic_DNA"/>
</dbReference>
<evidence type="ECO:0000313" key="10">
    <source>
        <dbReference type="EMBL" id="HJB36746.1"/>
    </source>
</evidence>
<sequence length="185" mass="21169">MPRYSSEAYDFSLFEERTSTEERVSNARWDNAQPEEQPREEPKKRSQENVVELPEEELKKNRKPRRHLLRRAAAVLCFGVVFSAVTLVVYNQVQLTELTEEINTTAKQLEEAESLEIQLNMEASAQMDGAAVEQYAQEELGMSKVSGGQVTYVNVAQEDQGTVVREATSGSFWENLWSTIQSWFQ</sequence>
<dbReference type="InterPro" id="IPR011922">
    <property type="entry name" value="Cell_div_FtsL"/>
</dbReference>
<keyword evidence="2" id="KW-1003">Cell membrane</keyword>
<feature type="transmembrane region" description="Helical" evidence="9">
    <location>
        <begin position="68"/>
        <end position="90"/>
    </location>
</feature>
<comment type="subcellular location">
    <subcellularLocation>
        <location evidence="1">Cell membrane</location>
        <topology evidence="1">Single-pass type II membrane protein</topology>
    </subcellularLocation>
</comment>
<keyword evidence="7" id="KW-0131">Cell cycle</keyword>
<dbReference type="GO" id="GO:0005886">
    <property type="term" value="C:plasma membrane"/>
    <property type="evidence" value="ECO:0007669"/>
    <property type="project" value="UniProtKB-SubCell"/>
</dbReference>
<accession>A0A9D2LW50</accession>
<dbReference type="Proteomes" id="UP000824214">
    <property type="component" value="Unassembled WGS sequence"/>
</dbReference>
<evidence type="ECO:0000256" key="9">
    <source>
        <dbReference type="SAM" id="Phobius"/>
    </source>
</evidence>
<organism evidence="10 11">
    <name type="scientific">Candidatus Acutalibacter ornithocaccae</name>
    <dbReference type="NCBI Taxonomy" id="2838416"/>
    <lineage>
        <taxon>Bacteria</taxon>
        <taxon>Bacillati</taxon>
        <taxon>Bacillota</taxon>
        <taxon>Clostridia</taxon>
        <taxon>Eubacteriales</taxon>
        <taxon>Acutalibacteraceae</taxon>
        <taxon>Acutalibacter</taxon>
    </lineage>
</organism>
<gene>
    <name evidence="10" type="ORF">H9942_01600</name>
</gene>
<dbReference type="GO" id="GO:0051301">
    <property type="term" value="P:cell division"/>
    <property type="evidence" value="ECO:0007669"/>
    <property type="project" value="UniProtKB-KW"/>
</dbReference>
<dbReference type="AlphaFoldDB" id="A0A9D2LW50"/>